<sequence length="75" mass="8416">MARSQMTAPTLRPLSVQPLPPVSRVFVALAQTVLTWELRRAGRHALRDLDAHLLDDIGLTAVDARIEADKPFWQD</sequence>
<proteinExistence type="predicted"/>
<dbReference type="AlphaFoldDB" id="A0A917YGJ4"/>
<comment type="caution">
    <text evidence="2">The sequence shown here is derived from an EMBL/GenBank/DDBJ whole genome shotgun (WGS) entry which is preliminary data.</text>
</comment>
<name>A0A917YGJ4_9RHOB</name>
<gene>
    <name evidence="2" type="ORF">GCM10010991_01390</name>
</gene>
<keyword evidence="3" id="KW-1185">Reference proteome</keyword>
<evidence type="ECO:0000313" key="2">
    <source>
        <dbReference type="EMBL" id="GGO23740.1"/>
    </source>
</evidence>
<organism evidence="2 3">
    <name type="scientific">Gemmobacter aquaticus</name>
    <dbReference type="NCBI Taxonomy" id="490185"/>
    <lineage>
        <taxon>Bacteria</taxon>
        <taxon>Pseudomonadati</taxon>
        <taxon>Pseudomonadota</taxon>
        <taxon>Alphaproteobacteria</taxon>
        <taxon>Rhodobacterales</taxon>
        <taxon>Paracoccaceae</taxon>
        <taxon>Gemmobacter</taxon>
    </lineage>
</organism>
<dbReference type="EMBL" id="BMLP01000001">
    <property type="protein sequence ID" value="GGO23740.1"/>
    <property type="molecule type" value="Genomic_DNA"/>
</dbReference>
<evidence type="ECO:0000259" key="1">
    <source>
        <dbReference type="Pfam" id="PF06568"/>
    </source>
</evidence>
<protein>
    <recommendedName>
        <fullName evidence="1">YjiS-like domain-containing protein</fullName>
    </recommendedName>
</protein>
<dbReference type="InterPro" id="IPR009506">
    <property type="entry name" value="YjiS-like"/>
</dbReference>
<reference evidence="2 3" key="1">
    <citation type="journal article" date="2014" name="Int. J. Syst. Evol. Microbiol.">
        <title>Complete genome sequence of Corynebacterium casei LMG S-19264T (=DSM 44701T), isolated from a smear-ripened cheese.</title>
        <authorList>
            <consortium name="US DOE Joint Genome Institute (JGI-PGF)"/>
            <person name="Walter F."/>
            <person name="Albersmeier A."/>
            <person name="Kalinowski J."/>
            <person name="Ruckert C."/>
        </authorList>
    </citation>
    <scope>NUCLEOTIDE SEQUENCE [LARGE SCALE GENOMIC DNA]</scope>
    <source>
        <strain evidence="2 3">CGMCC 1.7029</strain>
    </source>
</reference>
<accession>A0A917YGJ4</accession>
<feature type="domain" description="YjiS-like" evidence="1">
    <location>
        <begin position="30"/>
        <end position="64"/>
    </location>
</feature>
<dbReference type="RefSeq" id="WP_146286045.1">
    <property type="nucleotide sequence ID" value="NZ_BMLP01000001.1"/>
</dbReference>
<dbReference type="OrthoDB" id="8005167at2"/>
<evidence type="ECO:0000313" key="3">
    <source>
        <dbReference type="Proteomes" id="UP000598196"/>
    </source>
</evidence>
<dbReference type="Pfam" id="PF06568">
    <property type="entry name" value="YjiS-like"/>
    <property type="match status" value="1"/>
</dbReference>
<dbReference type="Proteomes" id="UP000598196">
    <property type="component" value="Unassembled WGS sequence"/>
</dbReference>